<dbReference type="GeneID" id="78317329"/>
<evidence type="ECO:0000313" key="1">
    <source>
        <dbReference type="EMBL" id="SJZ69713.1"/>
    </source>
</evidence>
<dbReference type="AlphaFoldDB" id="A0A1T4MRX4"/>
<dbReference type="Pfam" id="PF10387">
    <property type="entry name" value="DUF2442"/>
    <property type="match status" value="1"/>
</dbReference>
<dbReference type="InterPro" id="IPR018841">
    <property type="entry name" value="DUF2442"/>
</dbReference>
<dbReference type="Proteomes" id="UP000190423">
    <property type="component" value="Unassembled WGS sequence"/>
</dbReference>
<dbReference type="Gene3D" id="3.30.2020.40">
    <property type="entry name" value="Uncharacterised protein PF10387, DUF2442"/>
    <property type="match status" value="1"/>
</dbReference>
<sequence length="88" mass="10127">MNFSKENAKAKSVWFDDYNMWISLIDGRQLSVPKSYFPSFENASQSDLQNYELSGNGIGIHWDSLDEDLYVPNLLMQDTSVSDEKKRA</sequence>
<dbReference type="OrthoDB" id="9807561at2"/>
<name>A0A1T4MRX4_TREPO</name>
<keyword evidence="2" id="KW-1185">Reference proteome</keyword>
<organism evidence="1 2">
    <name type="scientific">Treponema porcinum</name>
    <dbReference type="NCBI Taxonomy" id="261392"/>
    <lineage>
        <taxon>Bacteria</taxon>
        <taxon>Pseudomonadati</taxon>
        <taxon>Spirochaetota</taxon>
        <taxon>Spirochaetia</taxon>
        <taxon>Spirochaetales</taxon>
        <taxon>Treponemataceae</taxon>
        <taxon>Treponema</taxon>
    </lineage>
</organism>
<proteinExistence type="predicted"/>
<dbReference type="EMBL" id="FUWG01000017">
    <property type="protein sequence ID" value="SJZ69713.1"/>
    <property type="molecule type" value="Genomic_DNA"/>
</dbReference>
<evidence type="ECO:0008006" key="3">
    <source>
        <dbReference type="Google" id="ProtNLM"/>
    </source>
</evidence>
<reference evidence="1 2" key="1">
    <citation type="submission" date="2017-02" db="EMBL/GenBank/DDBJ databases">
        <authorList>
            <person name="Peterson S.W."/>
        </authorList>
    </citation>
    <scope>NUCLEOTIDE SEQUENCE [LARGE SCALE GENOMIC DNA]</scope>
    <source>
        <strain evidence="1 2">ATCC BAA-908</strain>
    </source>
</reference>
<dbReference type="RefSeq" id="WP_078933948.1">
    <property type="nucleotide sequence ID" value="NZ_FUWG01000017.1"/>
</dbReference>
<gene>
    <name evidence="1" type="ORF">SAMN02745149_02056</name>
</gene>
<accession>A0A1T4MRX4</accession>
<protein>
    <recommendedName>
        <fullName evidence="3">DUF2442 domain-containing protein</fullName>
    </recommendedName>
</protein>
<evidence type="ECO:0000313" key="2">
    <source>
        <dbReference type="Proteomes" id="UP000190423"/>
    </source>
</evidence>